<evidence type="ECO:0000256" key="4">
    <source>
        <dbReference type="ARBA" id="ARBA00022491"/>
    </source>
</evidence>
<dbReference type="GO" id="GO:0042981">
    <property type="term" value="P:regulation of apoptotic process"/>
    <property type="evidence" value="ECO:0007669"/>
    <property type="project" value="UniProtKB-ARBA"/>
</dbReference>
<evidence type="ECO:0000256" key="11">
    <source>
        <dbReference type="ARBA" id="ARBA00032136"/>
    </source>
</evidence>
<dbReference type="GO" id="GO:0000977">
    <property type="term" value="F:RNA polymerase II transcription regulatory region sequence-specific DNA binding"/>
    <property type="evidence" value="ECO:0007669"/>
    <property type="project" value="TreeGrafter"/>
</dbReference>
<dbReference type="CDD" id="cd14692">
    <property type="entry name" value="bZIP_ATF4"/>
    <property type="match status" value="1"/>
</dbReference>
<sequence length="548" mass="59136">MSLLTSQLVLEDVGALLLDNWFLTADPMGPRLDQDEEDDLPPSLSSFSPSLSLSNSSASSLSPSSLFSLSPSPSHLSSSDSLPPSPRPSFLGSTKAGSGVEDHLMPLTPWLDSSELLHAHMGTNVCRGDAFSGMDWMAEKIDLSDFDLDSLIGSCCSDAPPSSPEELLASLETRMDLDLMDPFTAPIPAPHEVLSLGIPLADLPSLELPEEEVGDEVRGPVVTVQDQEVVVKSEPQSPAPLSMGYTLELGSEVDVDVLEVKTIHTPTTIISEPSDSLQTTAPIVLSLLPSGHFVVVLSPKEEPTILPTSTLSASSSCDEQSDDSDSGIDSVSGSPPHHPSPSPSPSIAGSSRTKPYSKPEPETTSPTTLSGKVKSVSGAPKVVEKKLKKMAQNKTAATRYRQKKKSEQEVLSAECSELEQRNRELAEKADGISREIQYLRDLMEEGLRPGIHPSTKVYVCILAVYDGKCAFAYFGRRLENGEGSLVMARKMIEKLMRLLSGGEDAGLILVRRSISHAGLFCMNPITVLHWYTYTLLNTHTHVVWYCLD</sequence>
<protein>
    <recommendedName>
        <fullName evidence="3">Cyclic AMP-dependent transcription factor ATF-4</fullName>
    </recommendedName>
    <alternativeName>
        <fullName evidence="11">Activating transcription factor 4</fullName>
    </alternativeName>
</protein>
<feature type="compositionally biased region" description="Low complexity" evidence="13">
    <location>
        <begin position="73"/>
        <end position="93"/>
    </location>
</feature>
<reference evidence="15" key="2">
    <citation type="submission" date="2025-08" db="UniProtKB">
        <authorList>
            <consortium name="Ensembl"/>
        </authorList>
    </citation>
    <scope>IDENTIFICATION</scope>
</reference>
<name>A0AAZ3RYZ4_ONCTS</name>
<keyword evidence="12" id="KW-0175">Coiled coil</keyword>
<dbReference type="GO" id="GO:1990589">
    <property type="term" value="C:ATF4-CREB1 transcription factor complex"/>
    <property type="evidence" value="ECO:0007669"/>
    <property type="project" value="TreeGrafter"/>
</dbReference>
<dbReference type="PANTHER" id="PTHR13044">
    <property type="entry name" value="ACTIVATING TRANSCRIPTION FACTOR ATF 4/5"/>
    <property type="match status" value="1"/>
</dbReference>
<proteinExistence type="inferred from homology"/>
<dbReference type="AlphaFoldDB" id="A0AAZ3RYZ4"/>
<keyword evidence="6" id="KW-0090">Biological rhythms</keyword>
<dbReference type="InterPro" id="IPR046347">
    <property type="entry name" value="bZIP_sf"/>
</dbReference>
<dbReference type="PROSITE" id="PS50217">
    <property type="entry name" value="BZIP"/>
    <property type="match status" value="1"/>
</dbReference>
<dbReference type="Gene3D" id="1.20.5.170">
    <property type="match status" value="1"/>
</dbReference>
<evidence type="ECO:0000256" key="7">
    <source>
        <dbReference type="ARBA" id="ARBA00023125"/>
    </source>
</evidence>
<keyword evidence="10" id="KW-0539">Nucleus</keyword>
<evidence type="ECO:0000256" key="3">
    <source>
        <dbReference type="ARBA" id="ARBA00018846"/>
    </source>
</evidence>
<keyword evidence="16" id="KW-1185">Reference proteome</keyword>
<dbReference type="GeneTree" id="ENSGT00530000063801"/>
<dbReference type="InterPro" id="IPR004827">
    <property type="entry name" value="bZIP"/>
</dbReference>
<evidence type="ECO:0000256" key="8">
    <source>
        <dbReference type="ARBA" id="ARBA00023159"/>
    </source>
</evidence>
<feature type="coiled-coil region" evidence="12">
    <location>
        <begin position="401"/>
        <end position="435"/>
    </location>
</feature>
<dbReference type="Ensembl" id="ENSOTST00005196602.1">
    <property type="protein sequence ID" value="ENSOTSP00005146731.1"/>
    <property type="gene ID" value="ENSOTSG00005078931.1"/>
</dbReference>
<evidence type="ECO:0000256" key="6">
    <source>
        <dbReference type="ARBA" id="ARBA00023108"/>
    </source>
</evidence>
<evidence type="ECO:0000256" key="10">
    <source>
        <dbReference type="ARBA" id="ARBA00023242"/>
    </source>
</evidence>
<evidence type="ECO:0000313" key="16">
    <source>
        <dbReference type="Proteomes" id="UP000694402"/>
    </source>
</evidence>
<keyword evidence="9" id="KW-0804">Transcription</keyword>
<evidence type="ECO:0000256" key="9">
    <source>
        <dbReference type="ARBA" id="ARBA00023163"/>
    </source>
</evidence>
<keyword evidence="5" id="KW-0805">Transcription regulation</keyword>
<evidence type="ECO:0000313" key="15">
    <source>
        <dbReference type="Ensembl" id="ENSOTSP00005146731.1"/>
    </source>
</evidence>
<dbReference type="PROSITE" id="PS00036">
    <property type="entry name" value="BZIP_BASIC"/>
    <property type="match status" value="1"/>
</dbReference>
<comment type="similarity">
    <text evidence="2">Belongs to the bZIP family.</text>
</comment>
<feature type="domain" description="BZIP" evidence="14">
    <location>
        <begin position="383"/>
        <end position="446"/>
    </location>
</feature>
<evidence type="ECO:0000256" key="12">
    <source>
        <dbReference type="SAM" id="Coils"/>
    </source>
</evidence>
<accession>A0AAZ3RYZ4</accession>
<organism evidence="15 16">
    <name type="scientific">Oncorhynchus tshawytscha</name>
    <name type="common">Chinook salmon</name>
    <name type="synonym">Salmo tshawytscha</name>
    <dbReference type="NCBI Taxonomy" id="74940"/>
    <lineage>
        <taxon>Eukaryota</taxon>
        <taxon>Metazoa</taxon>
        <taxon>Chordata</taxon>
        <taxon>Craniata</taxon>
        <taxon>Vertebrata</taxon>
        <taxon>Euteleostomi</taxon>
        <taxon>Actinopterygii</taxon>
        <taxon>Neopterygii</taxon>
        <taxon>Teleostei</taxon>
        <taxon>Protacanthopterygii</taxon>
        <taxon>Salmoniformes</taxon>
        <taxon>Salmonidae</taxon>
        <taxon>Salmoninae</taxon>
        <taxon>Oncorhynchus</taxon>
    </lineage>
</organism>
<keyword evidence="7" id="KW-0238">DNA-binding</keyword>
<evidence type="ECO:0000256" key="2">
    <source>
        <dbReference type="ARBA" id="ARBA00007163"/>
    </source>
</evidence>
<keyword evidence="8" id="KW-0010">Activator</keyword>
<comment type="subcellular location">
    <subcellularLocation>
        <location evidence="1">Nucleus</location>
    </subcellularLocation>
</comment>
<dbReference type="GO" id="GO:0001228">
    <property type="term" value="F:DNA-binding transcription activator activity, RNA polymerase II-specific"/>
    <property type="evidence" value="ECO:0007669"/>
    <property type="project" value="TreeGrafter"/>
</dbReference>
<dbReference type="SMART" id="SM00338">
    <property type="entry name" value="BRLZ"/>
    <property type="match status" value="1"/>
</dbReference>
<dbReference type="Pfam" id="PF00170">
    <property type="entry name" value="bZIP_1"/>
    <property type="match status" value="1"/>
</dbReference>
<gene>
    <name evidence="15" type="primary">atf4a</name>
</gene>
<evidence type="ECO:0000259" key="14">
    <source>
        <dbReference type="PROSITE" id="PS50217"/>
    </source>
</evidence>
<feature type="region of interest" description="Disordered" evidence="13">
    <location>
        <begin position="73"/>
        <end position="96"/>
    </location>
</feature>
<evidence type="ECO:0000256" key="5">
    <source>
        <dbReference type="ARBA" id="ARBA00023015"/>
    </source>
</evidence>
<dbReference type="PANTHER" id="PTHR13044:SF2">
    <property type="entry name" value="CYCLIC AMP-DEPENDENT TRANSCRIPTION FACTOR ATF-4"/>
    <property type="match status" value="1"/>
</dbReference>
<dbReference type="GO" id="GO:0048511">
    <property type="term" value="P:rhythmic process"/>
    <property type="evidence" value="ECO:0007669"/>
    <property type="project" value="UniProtKB-KW"/>
</dbReference>
<keyword evidence="4" id="KW-0678">Repressor</keyword>
<reference evidence="15" key="3">
    <citation type="submission" date="2025-09" db="UniProtKB">
        <authorList>
            <consortium name="Ensembl"/>
        </authorList>
    </citation>
    <scope>IDENTIFICATION</scope>
</reference>
<dbReference type="Proteomes" id="UP000694402">
    <property type="component" value="Unassembled WGS sequence"/>
</dbReference>
<dbReference type="FunFam" id="1.20.5.170:FF:000021">
    <property type="entry name" value="Cyclic AMP-dependent transcription factor ATF-4"/>
    <property type="match status" value="1"/>
</dbReference>
<evidence type="ECO:0000256" key="13">
    <source>
        <dbReference type="SAM" id="MobiDB-lite"/>
    </source>
</evidence>
<dbReference type="GO" id="GO:1990590">
    <property type="term" value="C:ATF1-ATF4 transcription factor complex"/>
    <property type="evidence" value="ECO:0007669"/>
    <property type="project" value="TreeGrafter"/>
</dbReference>
<dbReference type="SUPFAM" id="SSF57959">
    <property type="entry name" value="Leucine zipper domain"/>
    <property type="match status" value="1"/>
</dbReference>
<feature type="region of interest" description="Disordered" evidence="13">
    <location>
        <begin position="306"/>
        <end position="377"/>
    </location>
</feature>
<evidence type="ECO:0000256" key="1">
    <source>
        <dbReference type="ARBA" id="ARBA00004123"/>
    </source>
</evidence>
<reference evidence="16" key="1">
    <citation type="journal article" date="2018" name="PLoS ONE">
        <title>Chinook salmon (Oncorhynchus tshawytscha) genome and transcriptome.</title>
        <authorList>
            <person name="Christensen K.A."/>
            <person name="Leong J.S."/>
            <person name="Sakhrani D."/>
            <person name="Biagi C.A."/>
            <person name="Minkley D.R."/>
            <person name="Withler R.E."/>
            <person name="Rondeau E.B."/>
            <person name="Koop B.F."/>
            <person name="Devlin R.H."/>
        </authorList>
    </citation>
    <scope>NUCLEOTIDE SEQUENCE [LARGE SCALE GENOMIC DNA]</scope>
</reference>